<reference evidence="6" key="2">
    <citation type="journal article" date="2023" name="IMA Fungus">
        <title>Comparative genomic study of the Penicillium genus elucidates a diverse pangenome and 15 lateral gene transfer events.</title>
        <authorList>
            <person name="Petersen C."/>
            <person name="Sorensen T."/>
            <person name="Nielsen M.R."/>
            <person name="Sondergaard T.E."/>
            <person name="Sorensen J.L."/>
            <person name="Fitzpatrick D.A."/>
            <person name="Frisvad J.C."/>
            <person name="Nielsen K.L."/>
        </authorList>
    </citation>
    <scope>NUCLEOTIDE SEQUENCE</scope>
    <source>
        <strain evidence="6">IBT 23319</strain>
    </source>
</reference>
<keyword evidence="7" id="KW-1185">Reference proteome</keyword>
<dbReference type="InterPro" id="IPR036788">
    <property type="entry name" value="T_IF-3_C_sf"/>
</dbReference>
<dbReference type="GO" id="GO:0070124">
    <property type="term" value="P:mitochondrial translational initiation"/>
    <property type="evidence" value="ECO:0007669"/>
    <property type="project" value="TreeGrafter"/>
</dbReference>
<accession>A0A9W9NU47</accession>
<dbReference type="GO" id="GO:0003743">
    <property type="term" value="F:translation initiation factor activity"/>
    <property type="evidence" value="ECO:0007669"/>
    <property type="project" value="UniProtKB-KW"/>
</dbReference>
<evidence type="ECO:0000259" key="5">
    <source>
        <dbReference type="Pfam" id="PF05198"/>
    </source>
</evidence>
<feature type="domain" description="Translation initiation factor 3 N-terminal" evidence="5">
    <location>
        <begin position="123"/>
        <end position="193"/>
    </location>
</feature>
<evidence type="ECO:0000256" key="2">
    <source>
        <dbReference type="ARBA" id="ARBA00022540"/>
    </source>
</evidence>
<dbReference type="PANTHER" id="PTHR10938:SF0">
    <property type="entry name" value="TRANSLATION INITIATION FACTOR IF-3, MITOCHONDRIAL"/>
    <property type="match status" value="1"/>
</dbReference>
<keyword evidence="3" id="KW-0648">Protein biosynthesis</keyword>
<sequence>MRLPHNRCDFRSCELLFLPFSSFFSSHRLYLKDKLSLRPRLLLLLAAHCFPPPYRPDEPHSRPRVDGAGTARDIPCTPPHNSRAGVFLPRTFQGSAQLRQFQLCRSLALPKSTTPSSTLIKDEMIRSQWVQLANEEGNLEEPQRLSNVLSSFDRNKFFCIQVAPSSGPGQPPICKVLNKKEYKESEKARAKAAKAAAQSTKQVELNWAIDAHDLQHRLKQLANFLDKGRKVEVILTRKKHKRSATVEEIKNVMQTVLDTVREAGATQTKPMEGEPGKHVIITVTKEK</sequence>
<comment type="similarity">
    <text evidence="1">Belongs to the IF-3 family.</text>
</comment>
<proteinExistence type="inferred from homology"/>
<dbReference type="Gene3D" id="3.30.110.10">
    <property type="entry name" value="Translation initiation factor 3 (IF-3), C-terminal domain"/>
    <property type="match status" value="1"/>
</dbReference>
<dbReference type="Gene3D" id="3.10.20.80">
    <property type="entry name" value="Translation initiation factor 3 (IF-3), N-terminal domain"/>
    <property type="match status" value="1"/>
</dbReference>
<dbReference type="SUPFAM" id="SSF55200">
    <property type="entry name" value="Translation initiation factor IF3, C-terminal domain"/>
    <property type="match status" value="1"/>
</dbReference>
<dbReference type="Proteomes" id="UP001147733">
    <property type="component" value="Unassembled WGS sequence"/>
</dbReference>
<dbReference type="GO" id="GO:0043022">
    <property type="term" value="F:ribosome binding"/>
    <property type="evidence" value="ECO:0007669"/>
    <property type="project" value="TreeGrafter"/>
</dbReference>
<dbReference type="InterPro" id="IPR036787">
    <property type="entry name" value="T_IF-3_N_sf"/>
</dbReference>
<keyword evidence="2" id="KW-0396">Initiation factor</keyword>
<dbReference type="Pfam" id="PF05198">
    <property type="entry name" value="IF3_N"/>
    <property type="match status" value="1"/>
</dbReference>
<evidence type="ECO:0000256" key="4">
    <source>
        <dbReference type="SAM" id="MobiDB-lite"/>
    </source>
</evidence>
<dbReference type="GO" id="GO:0005739">
    <property type="term" value="C:mitochondrion"/>
    <property type="evidence" value="ECO:0007669"/>
    <property type="project" value="TreeGrafter"/>
</dbReference>
<evidence type="ECO:0000256" key="1">
    <source>
        <dbReference type="ARBA" id="ARBA00005439"/>
    </source>
</evidence>
<name>A0A9W9NU47_PENCI</name>
<dbReference type="PANTHER" id="PTHR10938">
    <property type="entry name" value="TRANSLATION INITIATION FACTOR IF-3"/>
    <property type="match status" value="1"/>
</dbReference>
<reference evidence="6" key="1">
    <citation type="submission" date="2022-11" db="EMBL/GenBank/DDBJ databases">
        <authorList>
            <person name="Petersen C."/>
        </authorList>
    </citation>
    <scope>NUCLEOTIDE SEQUENCE</scope>
    <source>
        <strain evidence="6">IBT 23319</strain>
    </source>
</reference>
<organism evidence="6 7">
    <name type="scientific">Penicillium citrinum</name>
    <dbReference type="NCBI Taxonomy" id="5077"/>
    <lineage>
        <taxon>Eukaryota</taxon>
        <taxon>Fungi</taxon>
        <taxon>Dikarya</taxon>
        <taxon>Ascomycota</taxon>
        <taxon>Pezizomycotina</taxon>
        <taxon>Eurotiomycetes</taxon>
        <taxon>Eurotiomycetidae</taxon>
        <taxon>Eurotiales</taxon>
        <taxon>Aspergillaceae</taxon>
        <taxon>Penicillium</taxon>
    </lineage>
</organism>
<comment type="caution">
    <text evidence="6">The sequence shown here is derived from an EMBL/GenBank/DDBJ whole genome shotgun (WGS) entry which is preliminary data.</text>
</comment>
<dbReference type="GO" id="GO:0032790">
    <property type="term" value="P:ribosome disassembly"/>
    <property type="evidence" value="ECO:0007669"/>
    <property type="project" value="TreeGrafter"/>
</dbReference>
<feature type="region of interest" description="Disordered" evidence="4">
    <location>
        <begin position="55"/>
        <end position="82"/>
    </location>
</feature>
<dbReference type="RefSeq" id="XP_056498666.1">
    <property type="nucleotide sequence ID" value="XM_056647115.1"/>
</dbReference>
<dbReference type="AlphaFoldDB" id="A0A9W9NU47"/>
<dbReference type="InterPro" id="IPR001288">
    <property type="entry name" value="Translation_initiation_fac_3"/>
</dbReference>
<evidence type="ECO:0000313" key="7">
    <source>
        <dbReference type="Proteomes" id="UP001147733"/>
    </source>
</evidence>
<dbReference type="InterPro" id="IPR019814">
    <property type="entry name" value="Translation_initiation_fac_3_N"/>
</dbReference>
<evidence type="ECO:0000256" key="3">
    <source>
        <dbReference type="ARBA" id="ARBA00022917"/>
    </source>
</evidence>
<dbReference type="OrthoDB" id="21573at2759"/>
<dbReference type="EMBL" id="JAPQKT010000007">
    <property type="protein sequence ID" value="KAJ5224694.1"/>
    <property type="molecule type" value="Genomic_DNA"/>
</dbReference>
<gene>
    <name evidence="6" type="ORF">N7469_008197</name>
</gene>
<feature type="compositionally biased region" description="Basic and acidic residues" evidence="4">
    <location>
        <begin position="55"/>
        <end position="65"/>
    </location>
</feature>
<evidence type="ECO:0000313" key="6">
    <source>
        <dbReference type="EMBL" id="KAJ5224694.1"/>
    </source>
</evidence>
<protein>
    <recommendedName>
        <fullName evidence="5">Translation initiation factor 3 N-terminal domain-containing protein</fullName>
    </recommendedName>
</protein>
<dbReference type="GeneID" id="81386282"/>